<dbReference type="Proteomes" id="UP000007517">
    <property type="component" value="Chromosome"/>
</dbReference>
<dbReference type="EMBL" id="FO117623">
    <property type="protein sequence ID" value="CCG05791.1"/>
    <property type="molecule type" value="Genomic_DNA"/>
</dbReference>
<keyword evidence="3" id="KW-0255">Endonuclease</keyword>
<reference evidence="3 4" key="1">
    <citation type="journal article" date="2012" name="J. Bacteriol.">
        <title>Genome Sequence of Blastococcus saxobsidens DD2, a Stone-Inhabiting Bacterium.</title>
        <authorList>
            <person name="Chouaia B."/>
            <person name="Crotti E."/>
            <person name="Brusetti L."/>
            <person name="Daffonchio D."/>
            <person name="Essoussi I."/>
            <person name="Nouioui I."/>
            <person name="Sbissi I."/>
            <person name="Ghodhbane-Gtari F."/>
            <person name="Gtari M."/>
            <person name="Vacherie B."/>
            <person name="Barbe V."/>
            <person name="Medigue C."/>
            <person name="Gury J."/>
            <person name="Pujic P."/>
            <person name="Normand P."/>
        </authorList>
    </citation>
    <scope>NUCLEOTIDE SEQUENCE [LARGE SCALE GENOMIC DNA]</scope>
    <source>
        <strain evidence="3 4">DD2</strain>
    </source>
</reference>
<dbReference type="GO" id="GO:0009307">
    <property type="term" value="P:DNA restriction-modification system"/>
    <property type="evidence" value="ECO:0007669"/>
    <property type="project" value="UniProtKB-KW"/>
</dbReference>
<gene>
    <name evidence="3" type="ordered locus">BLASA_5017</name>
</gene>
<evidence type="ECO:0000256" key="1">
    <source>
        <dbReference type="ARBA" id="ARBA00022747"/>
    </source>
</evidence>
<dbReference type="GO" id="GO:0004519">
    <property type="term" value="F:endonuclease activity"/>
    <property type="evidence" value="ECO:0007669"/>
    <property type="project" value="UniProtKB-KW"/>
</dbReference>
<keyword evidence="3" id="KW-0378">Hydrolase</keyword>
<protein>
    <submittedName>
        <fullName evidence="3">Restriction endonuclease S subunit</fullName>
    </submittedName>
</protein>
<evidence type="ECO:0000256" key="2">
    <source>
        <dbReference type="ARBA" id="ARBA00023125"/>
    </source>
</evidence>
<dbReference type="KEGG" id="bsd:BLASA_5017"/>
<keyword evidence="4" id="KW-1185">Reference proteome</keyword>
<name>H6RV72_BLASD</name>
<keyword evidence="3" id="KW-0540">Nuclease</keyword>
<organism evidence="3 4">
    <name type="scientific">Blastococcus saxobsidens (strain DD2)</name>
    <dbReference type="NCBI Taxonomy" id="1146883"/>
    <lineage>
        <taxon>Bacteria</taxon>
        <taxon>Bacillati</taxon>
        <taxon>Actinomycetota</taxon>
        <taxon>Actinomycetes</taxon>
        <taxon>Geodermatophilales</taxon>
        <taxon>Geodermatophilaceae</taxon>
        <taxon>Blastococcus</taxon>
    </lineage>
</organism>
<evidence type="ECO:0000313" key="3">
    <source>
        <dbReference type="EMBL" id="CCG05791.1"/>
    </source>
</evidence>
<dbReference type="HOGENOM" id="CLU_1700825_0_0_11"/>
<keyword evidence="2" id="KW-0238">DNA-binding</keyword>
<dbReference type="STRING" id="1146883.BLASA_5017"/>
<sequence length="154" mass="17166">MSMLPEGWRELSLSQIGEGGLFSDGDWVETKDQDPHGPVRLTQLADVGIARFRDKSDRWMRRDQVAAVGGTLLKPDDVLIARMPDPIGRACLFHPGWHMTLLPRLTSRSCESLVQTSIPRTSCGLSTLPAFMHAWSLNSRVRRGSGSHEKSSQR</sequence>
<dbReference type="GO" id="GO:0003677">
    <property type="term" value="F:DNA binding"/>
    <property type="evidence" value="ECO:0007669"/>
    <property type="project" value="UniProtKB-KW"/>
</dbReference>
<accession>H6RV72</accession>
<evidence type="ECO:0000313" key="4">
    <source>
        <dbReference type="Proteomes" id="UP000007517"/>
    </source>
</evidence>
<reference evidence="4" key="2">
    <citation type="submission" date="2012-02" db="EMBL/GenBank/DDBJ databases">
        <title>Complete genome sequence of Blastococcus saxobsidens strain DD2.</title>
        <authorList>
            <person name="Genoscope."/>
        </authorList>
    </citation>
    <scope>NUCLEOTIDE SEQUENCE [LARGE SCALE GENOMIC DNA]</scope>
    <source>
        <strain evidence="4">DD2</strain>
    </source>
</reference>
<proteinExistence type="predicted"/>
<dbReference type="InterPro" id="IPR044946">
    <property type="entry name" value="Restrct_endonuc_typeI_TRD_sf"/>
</dbReference>
<dbReference type="REBASE" id="46578">
    <property type="entry name" value="S2.BsaDD2ORF5016P"/>
</dbReference>
<dbReference type="SUPFAM" id="SSF116734">
    <property type="entry name" value="DNA methylase specificity domain"/>
    <property type="match status" value="1"/>
</dbReference>
<dbReference type="Gene3D" id="3.90.220.20">
    <property type="entry name" value="DNA methylase specificity domains"/>
    <property type="match status" value="1"/>
</dbReference>
<keyword evidence="1" id="KW-0680">Restriction system</keyword>
<dbReference type="AlphaFoldDB" id="H6RV72"/>
<dbReference type="eggNOG" id="COG0732">
    <property type="taxonomic scope" value="Bacteria"/>
</dbReference>